<evidence type="ECO:0000313" key="3">
    <source>
        <dbReference type="Proteomes" id="UP000190027"/>
    </source>
</evidence>
<dbReference type="SUPFAM" id="SSF53756">
    <property type="entry name" value="UDP-Glycosyltransferase/glycogen phosphorylase"/>
    <property type="match status" value="1"/>
</dbReference>
<dbReference type="AlphaFoldDB" id="A0A1T4WM13"/>
<dbReference type="PANTHER" id="PTHR46656">
    <property type="entry name" value="PUTATIVE-RELATED"/>
    <property type="match status" value="1"/>
</dbReference>
<keyword evidence="3" id="KW-1185">Reference proteome</keyword>
<evidence type="ECO:0000313" key="2">
    <source>
        <dbReference type="EMBL" id="SKA77671.1"/>
    </source>
</evidence>
<dbReference type="GO" id="GO:0016757">
    <property type="term" value="F:glycosyltransferase activity"/>
    <property type="evidence" value="ECO:0007669"/>
    <property type="project" value="InterPro"/>
</dbReference>
<accession>A0A1T4WM13</accession>
<dbReference type="OrthoDB" id="9816564at2"/>
<sequence>MSVRVYYHLSQYVSHCVAGTNAVSALRKAGVELVDSPQAADVIIVHDEPSVYPSWSTRYAGIKRLVAYCVWEAVVLPEQYRRNLLGFDRVWTCTPFSAQAFQDAGFVNVDVVPHVVPPHAPSDDDVAFMRERIGYRPDVRYFYTIVDSINPRKNFSTLLHVFTSTLGRDPNVRLIVKQYREPWDVGSLPNVVDVSEHLSKGEMQALHEVGDVYISAHHAEAWGLPLSEAMAAGNPVIATGFSGNMFFMNDENSFPVRYHETSVSDAMLRAVPLFTPDMRWGNIDEGHLAYLLRKVSRGRIPAGLPRAARKEMQRFSPRSVGMLMKNLLDLLHAPST</sequence>
<dbReference type="STRING" id="1121449.SAMN02745704_01020"/>
<dbReference type="Proteomes" id="UP000190027">
    <property type="component" value="Unassembled WGS sequence"/>
</dbReference>
<keyword evidence="2" id="KW-0808">Transferase</keyword>
<dbReference type="Gene3D" id="3.40.50.2000">
    <property type="entry name" value="Glycogen Phosphorylase B"/>
    <property type="match status" value="1"/>
</dbReference>
<dbReference type="Pfam" id="PF00534">
    <property type="entry name" value="Glycos_transf_1"/>
    <property type="match status" value="1"/>
</dbReference>
<gene>
    <name evidence="2" type="ORF">SAMN02745704_01020</name>
</gene>
<evidence type="ECO:0000259" key="1">
    <source>
        <dbReference type="Pfam" id="PF00534"/>
    </source>
</evidence>
<protein>
    <submittedName>
        <fullName evidence="2">Glycosyl transferases group 1</fullName>
    </submittedName>
</protein>
<dbReference type="EMBL" id="FUYC01000003">
    <property type="protein sequence ID" value="SKA77671.1"/>
    <property type="molecule type" value="Genomic_DNA"/>
</dbReference>
<dbReference type="RefSeq" id="WP_078716599.1">
    <property type="nucleotide sequence ID" value="NZ_FUYC01000003.1"/>
</dbReference>
<name>A0A1T4WM13_9BACT</name>
<reference evidence="2 3" key="1">
    <citation type="submission" date="2017-02" db="EMBL/GenBank/DDBJ databases">
        <authorList>
            <person name="Peterson S.W."/>
        </authorList>
    </citation>
    <scope>NUCLEOTIDE SEQUENCE [LARGE SCALE GENOMIC DNA]</scope>
    <source>
        <strain evidence="2 3">DSM 16080</strain>
    </source>
</reference>
<dbReference type="PANTHER" id="PTHR46656:SF3">
    <property type="entry name" value="PUTATIVE-RELATED"/>
    <property type="match status" value="1"/>
</dbReference>
<feature type="domain" description="Glycosyl transferase family 1" evidence="1">
    <location>
        <begin position="140"/>
        <end position="245"/>
    </location>
</feature>
<organism evidence="2 3">
    <name type="scientific">Paucidesulfovibrio gracilis DSM 16080</name>
    <dbReference type="NCBI Taxonomy" id="1121449"/>
    <lineage>
        <taxon>Bacteria</taxon>
        <taxon>Pseudomonadati</taxon>
        <taxon>Thermodesulfobacteriota</taxon>
        <taxon>Desulfovibrionia</taxon>
        <taxon>Desulfovibrionales</taxon>
        <taxon>Desulfovibrionaceae</taxon>
        <taxon>Paucidesulfovibrio</taxon>
    </lineage>
</organism>
<dbReference type="InterPro" id="IPR001296">
    <property type="entry name" value="Glyco_trans_1"/>
</dbReference>
<proteinExistence type="predicted"/>